<accession>A0A0F7L8M7</accession>
<reference evidence="1" key="1">
    <citation type="journal article" date="2015" name="Front. Microbiol.">
        <title>Combining genomic sequencing methods to explore viral diversity and reveal potential virus-host interactions.</title>
        <authorList>
            <person name="Chow C.E."/>
            <person name="Winget D.M."/>
            <person name="White R.A.III."/>
            <person name="Hallam S.J."/>
            <person name="Suttle C.A."/>
        </authorList>
    </citation>
    <scope>NUCLEOTIDE SEQUENCE</scope>
    <source>
        <strain evidence="1">Oxic1_4</strain>
    </source>
</reference>
<sequence length="50" mass="5926">MLHSALFRRRYANDFNNKIRTLPKVTLRWTCLPPVEGKPNTGRLLRMLMV</sequence>
<organism evidence="1">
    <name type="scientific">uncultured marine virus</name>
    <dbReference type="NCBI Taxonomy" id="186617"/>
    <lineage>
        <taxon>Viruses</taxon>
        <taxon>environmental samples</taxon>
    </lineage>
</organism>
<protein>
    <submittedName>
        <fullName evidence="1">Uncharacterized protein</fullName>
    </submittedName>
</protein>
<name>A0A0F7L8M7_9VIRU</name>
<dbReference type="EMBL" id="KR029599">
    <property type="protein sequence ID" value="AKH47903.1"/>
    <property type="molecule type" value="Genomic_DNA"/>
</dbReference>
<evidence type="ECO:0000313" key="1">
    <source>
        <dbReference type="EMBL" id="AKH47903.1"/>
    </source>
</evidence>
<reference evidence="1" key="2">
    <citation type="submission" date="2015-03" db="EMBL/GenBank/DDBJ databases">
        <authorList>
            <person name="Chow C.-E.T."/>
            <person name="Winget D.M."/>
            <person name="White R.A.III."/>
            <person name="Hallam S.J."/>
            <person name="Suttle C.A."/>
        </authorList>
    </citation>
    <scope>NUCLEOTIDE SEQUENCE</scope>
    <source>
        <strain evidence="1">Oxic1_4</strain>
    </source>
</reference>
<proteinExistence type="predicted"/>